<proteinExistence type="predicted"/>
<dbReference type="AlphaFoldDB" id="A0A512HXG3"/>
<sequence>MTKLRTAVAALVGAGLVAVAVPSSAQPRDCAKPVTTWVVTDVARSYASTGIQTDWTYEPATEHTLEVDRTATARVDARVSPALASDAEAVLAAAAAASDVPLTRRFRATDHWIIAAYLPQDARHLYRLRLRQETRTFTATKYELAPGTCRYVRQRSGTGEMPRVGDGHLVWDTDRADA</sequence>
<accession>A0A512HXG3</accession>
<protein>
    <recommendedName>
        <fullName evidence="4">Lipoprotein</fullName>
    </recommendedName>
</protein>
<evidence type="ECO:0000256" key="1">
    <source>
        <dbReference type="SAM" id="SignalP"/>
    </source>
</evidence>
<organism evidence="2 3">
    <name type="scientific">Aeromicrobium flavum</name>
    <dbReference type="NCBI Taxonomy" id="416568"/>
    <lineage>
        <taxon>Bacteria</taxon>
        <taxon>Bacillati</taxon>
        <taxon>Actinomycetota</taxon>
        <taxon>Actinomycetes</taxon>
        <taxon>Propionibacteriales</taxon>
        <taxon>Nocardioidaceae</taxon>
        <taxon>Aeromicrobium</taxon>
    </lineage>
</organism>
<evidence type="ECO:0008006" key="4">
    <source>
        <dbReference type="Google" id="ProtNLM"/>
    </source>
</evidence>
<reference evidence="2 3" key="1">
    <citation type="submission" date="2019-07" db="EMBL/GenBank/DDBJ databases">
        <title>Whole genome shotgun sequence of Aeromicrobium flavum NBRC 107625.</title>
        <authorList>
            <person name="Hosoyama A."/>
            <person name="Uohara A."/>
            <person name="Ohji S."/>
            <person name="Ichikawa N."/>
        </authorList>
    </citation>
    <scope>NUCLEOTIDE SEQUENCE [LARGE SCALE GENOMIC DNA]</scope>
    <source>
        <strain evidence="2 3">NBRC 107625</strain>
    </source>
</reference>
<evidence type="ECO:0000313" key="3">
    <source>
        <dbReference type="Proteomes" id="UP000321769"/>
    </source>
</evidence>
<feature type="signal peptide" evidence="1">
    <location>
        <begin position="1"/>
        <end position="25"/>
    </location>
</feature>
<dbReference type="Proteomes" id="UP000321769">
    <property type="component" value="Unassembled WGS sequence"/>
</dbReference>
<keyword evidence="3" id="KW-1185">Reference proteome</keyword>
<dbReference type="RefSeq" id="WP_146828003.1">
    <property type="nucleotide sequence ID" value="NZ_BAAAYQ010000005.1"/>
</dbReference>
<gene>
    <name evidence="2" type="ORF">AFL01nite_24680</name>
</gene>
<name>A0A512HXG3_9ACTN</name>
<feature type="chain" id="PRO_5021734702" description="Lipoprotein" evidence="1">
    <location>
        <begin position="26"/>
        <end position="178"/>
    </location>
</feature>
<evidence type="ECO:0000313" key="2">
    <source>
        <dbReference type="EMBL" id="GEO90141.1"/>
    </source>
</evidence>
<keyword evidence="1" id="KW-0732">Signal</keyword>
<dbReference type="EMBL" id="BJZQ01000014">
    <property type="protein sequence ID" value="GEO90141.1"/>
    <property type="molecule type" value="Genomic_DNA"/>
</dbReference>
<comment type="caution">
    <text evidence="2">The sequence shown here is derived from an EMBL/GenBank/DDBJ whole genome shotgun (WGS) entry which is preliminary data.</text>
</comment>